<dbReference type="CDD" id="cd00093">
    <property type="entry name" value="HTH_XRE"/>
    <property type="match status" value="1"/>
</dbReference>
<dbReference type="PANTHER" id="PTHR46558:SF11">
    <property type="entry name" value="HTH-TYPE TRANSCRIPTIONAL REGULATOR XRE"/>
    <property type="match status" value="1"/>
</dbReference>
<dbReference type="EMBL" id="CP011144">
    <property type="protein sequence ID" value="AKC86560.1"/>
    <property type="molecule type" value="Genomic_DNA"/>
</dbReference>
<dbReference type="PANTHER" id="PTHR46558">
    <property type="entry name" value="TRACRIPTIONAL REGULATORY PROTEIN-RELATED-RELATED"/>
    <property type="match status" value="1"/>
</dbReference>
<dbReference type="OrthoDB" id="9772064at2"/>
<proteinExistence type="predicted"/>
<organism evidence="3 4">
    <name type="scientific">Pseudoxanthomonas suwonensis</name>
    <dbReference type="NCBI Taxonomy" id="314722"/>
    <lineage>
        <taxon>Bacteria</taxon>
        <taxon>Pseudomonadati</taxon>
        <taxon>Pseudomonadota</taxon>
        <taxon>Gammaproteobacteria</taxon>
        <taxon>Lysobacterales</taxon>
        <taxon>Lysobacteraceae</taxon>
        <taxon>Pseudoxanthomonas</taxon>
    </lineage>
</organism>
<dbReference type="GO" id="GO:0003677">
    <property type="term" value="F:DNA binding"/>
    <property type="evidence" value="ECO:0007669"/>
    <property type="project" value="UniProtKB-KW"/>
</dbReference>
<protein>
    <submittedName>
        <fullName evidence="3">Transcriptional regulator</fullName>
    </submittedName>
</protein>
<evidence type="ECO:0000259" key="2">
    <source>
        <dbReference type="PROSITE" id="PS50943"/>
    </source>
</evidence>
<dbReference type="PROSITE" id="PS50943">
    <property type="entry name" value="HTH_CROC1"/>
    <property type="match status" value="1"/>
</dbReference>
<keyword evidence="1" id="KW-0238">DNA-binding</keyword>
<dbReference type="AlphaFoldDB" id="A0A0E3UN25"/>
<sequence>MKSFGDRLRAARIAAGMTQEQLGFALGVTKSSVSAWENDRETPGFRLLPSLRTALGCSLDELIVGPAAASATRDTVREAPELYIGNADEKTLLVRYRSLPPKRRQAVLELIKPAK</sequence>
<reference evidence="3 4" key="1">
    <citation type="journal article" date="2015" name="Genome Announc.">
        <title>Complete Genome Sequence of Pseudoxanthomonas suwonensis Strain J1, a Cellulose-Degrading Bacterium Isolated from Leaf- and Wood-Enriched Soil.</title>
        <authorList>
            <person name="Hou L."/>
            <person name="Jiang J."/>
            <person name="Xu Z."/>
            <person name="Zhou Y."/>
            <person name="Leung F.C."/>
        </authorList>
    </citation>
    <scope>NUCLEOTIDE SEQUENCE [LARGE SCALE GENOMIC DNA]</scope>
    <source>
        <strain evidence="3 4">J1</strain>
    </source>
</reference>
<dbReference type="PATRIC" id="fig|314722.6.peg.1507"/>
<dbReference type="Proteomes" id="UP000033067">
    <property type="component" value="Chromosome"/>
</dbReference>
<dbReference type="InterPro" id="IPR010982">
    <property type="entry name" value="Lambda_DNA-bd_dom_sf"/>
</dbReference>
<dbReference type="Pfam" id="PF01381">
    <property type="entry name" value="HTH_3"/>
    <property type="match status" value="1"/>
</dbReference>
<dbReference type="Gene3D" id="1.10.260.40">
    <property type="entry name" value="lambda repressor-like DNA-binding domains"/>
    <property type="match status" value="1"/>
</dbReference>
<dbReference type="SMART" id="SM00530">
    <property type="entry name" value="HTH_XRE"/>
    <property type="match status" value="1"/>
</dbReference>
<dbReference type="KEGG" id="psuw:WQ53_07045"/>
<dbReference type="SUPFAM" id="SSF47413">
    <property type="entry name" value="lambda repressor-like DNA-binding domains"/>
    <property type="match status" value="1"/>
</dbReference>
<evidence type="ECO:0000313" key="3">
    <source>
        <dbReference type="EMBL" id="AKC86560.1"/>
    </source>
</evidence>
<gene>
    <name evidence="3" type="ORF">WQ53_07045</name>
</gene>
<name>A0A0E3UN25_9GAMM</name>
<keyword evidence="4" id="KW-1185">Reference proteome</keyword>
<feature type="domain" description="HTH cro/C1-type" evidence="2">
    <location>
        <begin position="8"/>
        <end position="62"/>
    </location>
</feature>
<evidence type="ECO:0000256" key="1">
    <source>
        <dbReference type="ARBA" id="ARBA00023125"/>
    </source>
</evidence>
<dbReference type="InterPro" id="IPR001387">
    <property type="entry name" value="Cro/C1-type_HTH"/>
</dbReference>
<accession>A0A0E3UN25</accession>
<evidence type="ECO:0000313" key="4">
    <source>
        <dbReference type="Proteomes" id="UP000033067"/>
    </source>
</evidence>